<name>A0A0L6UQV7_9BASI</name>
<keyword evidence="2" id="KW-1185">Reference proteome</keyword>
<gene>
    <name evidence="1" type="ORF">VP01_417g2</name>
</gene>
<dbReference type="EMBL" id="LAVV01009257">
    <property type="protein sequence ID" value="KNZ50911.1"/>
    <property type="molecule type" value="Genomic_DNA"/>
</dbReference>
<dbReference type="Proteomes" id="UP000037035">
    <property type="component" value="Unassembled WGS sequence"/>
</dbReference>
<evidence type="ECO:0000313" key="1">
    <source>
        <dbReference type="EMBL" id="KNZ50911.1"/>
    </source>
</evidence>
<comment type="caution">
    <text evidence="1">The sequence shown here is derived from an EMBL/GenBank/DDBJ whole genome shotgun (WGS) entry which is preliminary data.</text>
</comment>
<proteinExistence type="predicted"/>
<evidence type="ECO:0000313" key="2">
    <source>
        <dbReference type="Proteomes" id="UP000037035"/>
    </source>
</evidence>
<accession>A0A0L6UQV7</accession>
<dbReference type="VEuPathDB" id="FungiDB:VP01_417g2"/>
<organism evidence="1 2">
    <name type="scientific">Puccinia sorghi</name>
    <dbReference type="NCBI Taxonomy" id="27349"/>
    <lineage>
        <taxon>Eukaryota</taxon>
        <taxon>Fungi</taxon>
        <taxon>Dikarya</taxon>
        <taxon>Basidiomycota</taxon>
        <taxon>Pucciniomycotina</taxon>
        <taxon>Pucciniomycetes</taxon>
        <taxon>Pucciniales</taxon>
        <taxon>Pucciniaceae</taxon>
        <taxon>Puccinia</taxon>
    </lineage>
</organism>
<protein>
    <submittedName>
        <fullName evidence="1">Uncharacterized protein</fullName>
    </submittedName>
</protein>
<reference evidence="1 2" key="1">
    <citation type="submission" date="2015-08" db="EMBL/GenBank/DDBJ databases">
        <title>Next Generation Sequencing and Analysis of the Genome of Puccinia sorghi L Schw, the Causal Agent of Maize Common Rust.</title>
        <authorList>
            <person name="Rochi L."/>
            <person name="Burguener G."/>
            <person name="Darino M."/>
            <person name="Turjanski A."/>
            <person name="Kreff E."/>
            <person name="Dieguez M.J."/>
            <person name="Sacco F."/>
        </authorList>
    </citation>
    <scope>NUCLEOTIDE SEQUENCE [LARGE SCALE GENOMIC DNA]</scope>
    <source>
        <strain evidence="1 2">RO10H11247</strain>
    </source>
</reference>
<dbReference type="AlphaFoldDB" id="A0A0L6UQV7"/>
<sequence>MFWHSHCAVCTNVWSNNRRFLGIFACQLQAVEQVFFCSEFMTQKKLRLIFDQFEGQLMLLNMVLKNLSPRDLRIYSCIKPDFTNIPQLTISIIFHQAYPNKNKKKTSSYSLKQWINTSLRSNTSYITIKFFQMHLEGNLSDFSPEKVGKYCGGKKGFLLSVGLNNIKFSLITCSVAPQLTFFSGRINSPTPLFISNRTIKLQSPYYRIFKNPVIFEVIHCQTWKTWYLIHFSLFLLPVCECVVDSFFCLFLKVSFHLSSSRYSRYFPSIEKSSHESHNYSQFLQKLLNFVTEPPENLPVPYFKDFLPQENLLMKISFTPYYPHTQICSWNLKESLLVCPSGMFIPQFLPFQNTFISIFLTRKKAQNFQRNFKNFLSSPKKIPFVFYVIFAAHLWKIKRSLSDPNKEIEILNQTTKKFSFFFSSNCVFYKIKGKRTIKSH</sequence>